<dbReference type="EMBL" id="JAUESC010000001">
    <property type="protein sequence ID" value="KAK0608634.1"/>
    <property type="molecule type" value="Genomic_DNA"/>
</dbReference>
<dbReference type="Proteomes" id="UP001168877">
    <property type="component" value="Unassembled WGS sequence"/>
</dbReference>
<dbReference type="InterPro" id="IPR012337">
    <property type="entry name" value="RNaseH-like_sf"/>
</dbReference>
<dbReference type="InterPro" id="IPR003656">
    <property type="entry name" value="Znf_BED"/>
</dbReference>
<dbReference type="GO" id="GO:0008270">
    <property type="term" value="F:zinc ion binding"/>
    <property type="evidence" value="ECO:0007669"/>
    <property type="project" value="UniProtKB-KW"/>
</dbReference>
<comment type="subcellular location">
    <subcellularLocation>
        <location evidence="1">Nucleus</location>
    </subcellularLocation>
</comment>
<keyword evidence="4" id="KW-0863">Zinc-finger</keyword>
<gene>
    <name evidence="14" type="ORF">LWI29_033636</name>
</gene>
<evidence type="ECO:0000256" key="3">
    <source>
        <dbReference type="ARBA" id="ARBA00022723"/>
    </source>
</evidence>
<dbReference type="InterPro" id="IPR052035">
    <property type="entry name" value="ZnF_BED_domain_contain"/>
</dbReference>
<evidence type="ECO:0000256" key="2">
    <source>
        <dbReference type="ARBA" id="ARBA00011738"/>
    </source>
</evidence>
<dbReference type="GO" id="GO:0003677">
    <property type="term" value="F:DNA binding"/>
    <property type="evidence" value="ECO:0007669"/>
    <property type="project" value="UniProtKB-KW"/>
</dbReference>
<evidence type="ECO:0000259" key="11">
    <source>
        <dbReference type="Pfam" id="PF02892"/>
    </source>
</evidence>
<sequence length="741" mass="85162">MDKHLKQRRLFTGKSITTIHKANSFETVQSKVETQLRSENPTLTRFLELTVTTSAGKMSSQPRHQDVNSIIVNIEKSCSQIQSQLPQRKRKFRSRVWEHYELVSINGKEKAVCNYCKHAYAVGAGTKGLHDHQKICKMRSGQKRIDNYQSQSSGKKPGKKSKVDGGGTENSCQTLTTQHFNNDFSKGELARMIVMHDYPLSIVEHEGFRDFCRSLQPLFEPVCRNTIRNDIVKMYEEEMAREMRLLGNIQGRVAITSDLWTSSNQKRGYMTVTAHFIDDSWQLQSRLLRFMYVPCPLSAINLSNALMECLLDWHIDRKLSTLTLDNCPMNNCMIDILLDKVSPNSLIMCGRLFHMKCVAHVLNSIVKSGLEVIDWAIEKIRDSVAFWTATPKRMEKFEETTRQLNIGYEKRLVLDCKTRWNSTYLMLSVALNYKDVFYSLKQCESQYRTLPEESDWDLAKEMCDRLKIFYSVTEMFSGTKYPTINLFFPKICEIKLALRRWLSSSYVEISNMASNMIAKFDQYWDDVHGVLAMASLLDPRFKLKLPQYFFPLIYGEDRAKDEVKHVRKLCEDIFIEYQSKVGQQLSLDATEGISCSNVTSRGEIESLDGFFSWNIESSVNEKSEFDCYLEEKTLPGSHEFDVLGWWRLNGIKYPIMSEIARDILAIPISTVPSESSFCTSGRIVCTHYDRLLPSTLEAIMCTQNWLWAGKKGNIVNSIGDIHVDEENDVIEVSSLSGASKM</sequence>
<dbReference type="Pfam" id="PF14372">
    <property type="entry name" value="hAT-like_RNase-H"/>
    <property type="match status" value="1"/>
</dbReference>
<dbReference type="SUPFAM" id="SSF53098">
    <property type="entry name" value="Ribonuclease H-like"/>
    <property type="match status" value="1"/>
</dbReference>
<evidence type="ECO:0000259" key="13">
    <source>
        <dbReference type="Pfam" id="PF14372"/>
    </source>
</evidence>
<dbReference type="GO" id="GO:0005634">
    <property type="term" value="C:nucleus"/>
    <property type="evidence" value="ECO:0007669"/>
    <property type="project" value="UniProtKB-SubCell"/>
</dbReference>
<evidence type="ECO:0000256" key="1">
    <source>
        <dbReference type="ARBA" id="ARBA00004123"/>
    </source>
</evidence>
<dbReference type="PANTHER" id="PTHR46481:SF11">
    <property type="entry name" value="ZINC FINGER BED DOMAIN-CONTAINING PROTEIN RICESLEEPER 2-LIKE"/>
    <property type="match status" value="1"/>
</dbReference>
<evidence type="ECO:0000313" key="15">
    <source>
        <dbReference type="Proteomes" id="UP001168877"/>
    </source>
</evidence>
<proteinExistence type="predicted"/>
<comment type="subunit">
    <text evidence="2">Homodimer.</text>
</comment>
<reference evidence="14" key="1">
    <citation type="journal article" date="2022" name="Plant J.">
        <title>Strategies of tolerance reflected in two North American maple genomes.</title>
        <authorList>
            <person name="McEvoy S.L."/>
            <person name="Sezen U.U."/>
            <person name="Trouern-Trend A."/>
            <person name="McMahon S.M."/>
            <person name="Schaberg P.G."/>
            <person name="Yang J."/>
            <person name="Wegrzyn J.L."/>
            <person name="Swenson N.G."/>
        </authorList>
    </citation>
    <scope>NUCLEOTIDE SEQUENCE</scope>
    <source>
        <strain evidence="14">NS2018</strain>
    </source>
</reference>
<dbReference type="SUPFAM" id="SSF57667">
    <property type="entry name" value="beta-beta-alpha zinc fingers"/>
    <property type="match status" value="1"/>
</dbReference>
<feature type="domain" description="hAT-like transposase RNase-H fold" evidence="13">
    <location>
        <begin position="477"/>
        <end position="577"/>
    </location>
</feature>
<keyword evidence="3" id="KW-0479">Metal-binding</keyword>
<dbReference type="InterPro" id="IPR036236">
    <property type="entry name" value="Znf_C2H2_sf"/>
</dbReference>
<evidence type="ECO:0000256" key="9">
    <source>
        <dbReference type="ARBA" id="ARBA00023242"/>
    </source>
</evidence>
<evidence type="ECO:0000259" key="12">
    <source>
        <dbReference type="Pfam" id="PF05699"/>
    </source>
</evidence>
<keyword evidence="7" id="KW-0238">DNA-binding</keyword>
<keyword evidence="5" id="KW-0862">Zinc</keyword>
<dbReference type="Pfam" id="PF02892">
    <property type="entry name" value="zf-BED"/>
    <property type="match status" value="1"/>
</dbReference>
<keyword evidence="8" id="KW-0804">Transcription</keyword>
<feature type="domain" description="BED-type" evidence="11">
    <location>
        <begin position="94"/>
        <end position="132"/>
    </location>
</feature>
<name>A0AA39W3E0_ACESA</name>
<dbReference type="InterPro" id="IPR008906">
    <property type="entry name" value="HATC_C_dom"/>
</dbReference>
<evidence type="ECO:0000256" key="6">
    <source>
        <dbReference type="ARBA" id="ARBA00023015"/>
    </source>
</evidence>
<feature type="region of interest" description="Disordered" evidence="10">
    <location>
        <begin position="140"/>
        <end position="172"/>
    </location>
</feature>
<dbReference type="AlphaFoldDB" id="A0AA39W3E0"/>
<dbReference type="PANTHER" id="PTHR46481">
    <property type="entry name" value="ZINC FINGER BED DOMAIN-CONTAINING PROTEIN 4"/>
    <property type="match status" value="1"/>
</dbReference>
<dbReference type="InterPro" id="IPR025525">
    <property type="entry name" value="hAT-like_transposase_RNase-H"/>
</dbReference>
<evidence type="ECO:0000256" key="5">
    <source>
        <dbReference type="ARBA" id="ARBA00022833"/>
    </source>
</evidence>
<dbReference type="SMART" id="SM00614">
    <property type="entry name" value="ZnF_BED"/>
    <property type="match status" value="1"/>
</dbReference>
<evidence type="ECO:0000256" key="4">
    <source>
        <dbReference type="ARBA" id="ARBA00022771"/>
    </source>
</evidence>
<reference evidence="14" key="2">
    <citation type="submission" date="2023-06" db="EMBL/GenBank/DDBJ databases">
        <authorList>
            <person name="Swenson N.G."/>
            <person name="Wegrzyn J.L."/>
            <person name="Mcevoy S.L."/>
        </authorList>
    </citation>
    <scope>NUCLEOTIDE SEQUENCE</scope>
    <source>
        <strain evidence="14">NS2018</strain>
        <tissue evidence="14">Leaf</tissue>
    </source>
</reference>
<evidence type="ECO:0000256" key="10">
    <source>
        <dbReference type="SAM" id="MobiDB-lite"/>
    </source>
</evidence>
<protein>
    <recommendedName>
        <fullName evidence="16">BED-type domain-containing protein</fullName>
    </recommendedName>
</protein>
<keyword evidence="6" id="KW-0805">Transcription regulation</keyword>
<comment type="caution">
    <text evidence="14">The sequence shown here is derived from an EMBL/GenBank/DDBJ whole genome shotgun (WGS) entry which is preliminary data.</text>
</comment>
<dbReference type="Pfam" id="PF05699">
    <property type="entry name" value="Dimer_Tnp_hAT"/>
    <property type="match status" value="1"/>
</dbReference>
<dbReference type="GO" id="GO:0046983">
    <property type="term" value="F:protein dimerization activity"/>
    <property type="evidence" value="ECO:0007669"/>
    <property type="project" value="InterPro"/>
</dbReference>
<organism evidence="14 15">
    <name type="scientific">Acer saccharum</name>
    <name type="common">Sugar maple</name>
    <dbReference type="NCBI Taxonomy" id="4024"/>
    <lineage>
        <taxon>Eukaryota</taxon>
        <taxon>Viridiplantae</taxon>
        <taxon>Streptophyta</taxon>
        <taxon>Embryophyta</taxon>
        <taxon>Tracheophyta</taxon>
        <taxon>Spermatophyta</taxon>
        <taxon>Magnoliopsida</taxon>
        <taxon>eudicotyledons</taxon>
        <taxon>Gunneridae</taxon>
        <taxon>Pentapetalae</taxon>
        <taxon>rosids</taxon>
        <taxon>malvids</taxon>
        <taxon>Sapindales</taxon>
        <taxon>Sapindaceae</taxon>
        <taxon>Hippocastanoideae</taxon>
        <taxon>Acereae</taxon>
        <taxon>Acer</taxon>
    </lineage>
</organism>
<evidence type="ECO:0000256" key="7">
    <source>
        <dbReference type="ARBA" id="ARBA00023125"/>
    </source>
</evidence>
<evidence type="ECO:0008006" key="16">
    <source>
        <dbReference type="Google" id="ProtNLM"/>
    </source>
</evidence>
<keyword evidence="9" id="KW-0539">Nucleus</keyword>
<evidence type="ECO:0000313" key="14">
    <source>
        <dbReference type="EMBL" id="KAK0608634.1"/>
    </source>
</evidence>
<accession>A0AA39W3E0</accession>
<evidence type="ECO:0000256" key="8">
    <source>
        <dbReference type="ARBA" id="ARBA00023163"/>
    </source>
</evidence>
<feature type="domain" description="HAT C-terminal dimerisation" evidence="12">
    <location>
        <begin position="624"/>
        <end position="706"/>
    </location>
</feature>
<keyword evidence="15" id="KW-1185">Reference proteome</keyword>